<dbReference type="Proteomes" id="UP000000663">
    <property type="component" value="Chromosome"/>
</dbReference>
<accession>Q0W5Y1</accession>
<dbReference type="STRING" id="351160.RCIX851"/>
<gene>
    <name evidence="1" type="ORF">RCIX851</name>
</gene>
<name>Q0W5Y1_METAR</name>
<dbReference type="AlphaFoldDB" id="Q0W5Y1"/>
<sequence length="265" mass="31020">MSEIIGERGIIFLIKYTLAIYVDMVVRELYQVYSYLYAWVFNKPLIYVIGDSHSWAFKKQRSFIINNIGPATAYNLCNQDSTIQSYRKLLQAVGKIDRRKDYVILTFGEIDCRVHFYNQYMKNGGKISLDSLMDMTIENYGKVLFELREKGINFLVYGVVPAARDVVRYPPYSTKKIREELVNSFKSSYRYQASPEMRSYINRRFNEKLKAFCKANQIKYLDIYSVVADKQGFVKDEFVADEIHVNGKIMPYVKAMLKEEMGLET</sequence>
<dbReference type="RefSeq" id="WP_012036304.1">
    <property type="nucleotide sequence ID" value="NC_009464.1"/>
</dbReference>
<dbReference type="Pfam" id="PF00657">
    <property type="entry name" value="Lipase_GDSL"/>
    <property type="match status" value="1"/>
</dbReference>
<dbReference type="InterPro" id="IPR001087">
    <property type="entry name" value="GDSL"/>
</dbReference>
<dbReference type="KEGG" id="rci:RCIX851"/>
<dbReference type="Gene3D" id="3.40.50.1110">
    <property type="entry name" value="SGNH hydrolase"/>
    <property type="match status" value="1"/>
</dbReference>
<keyword evidence="2" id="KW-1185">Reference proteome</keyword>
<dbReference type="GeneID" id="5145653"/>
<proteinExistence type="predicted"/>
<dbReference type="InterPro" id="IPR036514">
    <property type="entry name" value="SGNH_hydro_sf"/>
</dbReference>
<dbReference type="EMBL" id="AM114193">
    <property type="protein sequence ID" value="CAJ36212.1"/>
    <property type="molecule type" value="Genomic_DNA"/>
</dbReference>
<organism evidence="1 2">
    <name type="scientific">Methanocella arvoryzae (strain DSM 22066 / NBRC 105507 / MRE50)</name>
    <dbReference type="NCBI Taxonomy" id="351160"/>
    <lineage>
        <taxon>Archaea</taxon>
        <taxon>Methanobacteriati</taxon>
        <taxon>Methanobacteriota</taxon>
        <taxon>Stenosarchaea group</taxon>
        <taxon>Methanomicrobia</taxon>
        <taxon>Methanocellales</taxon>
        <taxon>Methanocellaceae</taxon>
        <taxon>Methanocella</taxon>
    </lineage>
</organism>
<dbReference type="SUPFAM" id="SSF52266">
    <property type="entry name" value="SGNH hydrolase"/>
    <property type="match status" value="1"/>
</dbReference>
<evidence type="ECO:0000313" key="1">
    <source>
        <dbReference type="EMBL" id="CAJ36212.1"/>
    </source>
</evidence>
<evidence type="ECO:0000313" key="2">
    <source>
        <dbReference type="Proteomes" id="UP000000663"/>
    </source>
</evidence>
<dbReference type="GO" id="GO:0016788">
    <property type="term" value="F:hydrolase activity, acting on ester bonds"/>
    <property type="evidence" value="ECO:0007669"/>
    <property type="project" value="InterPro"/>
</dbReference>
<evidence type="ECO:0008006" key="3">
    <source>
        <dbReference type="Google" id="ProtNLM"/>
    </source>
</evidence>
<reference evidence="1 2" key="1">
    <citation type="journal article" date="2006" name="Science">
        <title>Genome of rice cluster I archaea -- the key methane producers in the rice rhizosphere.</title>
        <authorList>
            <person name="Erkel C."/>
            <person name="Kube M."/>
            <person name="Reinhardt R."/>
            <person name="Liesack W."/>
        </authorList>
    </citation>
    <scope>NUCLEOTIDE SEQUENCE [LARGE SCALE GENOMIC DNA]</scope>
    <source>
        <strain evidence="2">DSM 22066 / NBRC 105507 / MRE50</strain>
    </source>
</reference>
<protein>
    <recommendedName>
        <fullName evidence="3">SGNH hydrolase-type esterase domain-containing protein</fullName>
    </recommendedName>
</protein>